<dbReference type="SUPFAM" id="SSF51735">
    <property type="entry name" value="NAD(P)-binding Rossmann-fold domains"/>
    <property type="match status" value="1"/>
</dbReference>
<dbReference type="PANTHER" id="PTHR44013:SF1">
    <property type="entry name" value="ZINC-TYPE ALCOHOL DEHYDROGENASE-LIKE PROTEIN C16A3.02C"/>
    <property type="match status" value="1"/>
</dbReference>
<protein>
    <submittedName>
        <fullName evidence="2">Zinc-binding dehydrogenase</fullName>
    </submittedName>
</protein>
<reference evidence="2 3" key="1">
    <citation type="submission" date="2020-09" db="EMBL/GenBank/DDBJ databases">
        <title>A novel species.</title>
        <authorList>
            <person name="Gao J."/>
        </authorList>
    </citation>
    <scope>NUCLEOTIDE SEQUENCE [LARGE SCALE GENOMIC DNA]</scope>
    <source>
        <strain evidence="2 3">CRXT-Y-14</strain>
    </source>
</reference>
<dbReference type="EMBL" id="CP061281">
    <property type="protein sequence ID" value="QNS02973.1"/>
    <property type="molecule type" value="Genomic_DNA"/>
</dbReference>
<name>A0A7H1B2L8_9ACTN</name>
<keyword evidence="3" id="KW-1185">Reference proteome</keyword>
<accession>A0A7H1B2L8</accession>
<dbReference type="InterPro" id="IPR036291">
    <property type="entry name" value="NAD(P)-bd_dom_sf"/>
</dbReference>
<gene>
    <name evidence="2" type="ORF">IAG42_04585</name>
</gene>
<dbReference type="KEGG" id="sxn:IAG42_04585"/>
<dbReference type="InterPro" id="IPR013154">
    <property type="entry name" value="ADH-like_N"/>
</dbReference>
<dbReference type="InterPro" id="IPR052733">
    <property type="entry name" value="Chloroplast_QOR"/>
</dbReference>
<dbReference type="PANTHER" id="PTHR44013">
    <property type="entry name" value="ZINC-TYPE ALCOHOL DEHYDROGENASE-LIKE PROTEIN C16A3.02C"/>
    <property type="match status" value="1"/>
</dbReference>
<dbReference type="InterPro" id="IPR011032">
    <property type="entry name" value="GroES-like_sf"/>
</dbReference>
<dbReference type="SUPFAM" id="SSF50129">
    <property type="entry name" value="GroES-like"/>
    <property type="match status" value="1"/>
</dbReference>
<organism evidence="2 3">
    <name type="scientific">Streptomyces xanthii</name>
    <dbReference type="NCBI Taxonomy" id="2768069"/>
    <lineage>
        <taxon>Bacteria</taxon>
        <taxon>Bacillati</taxon>
        <taxon>Actinomycetota</taxon>
        <taxon>Actinomycetes</taxon>
        <taxon>Kitasatosporales</taxon>
        <taxon>Streptomycetaceae</taxon>
        <taxon>Streptomyces</taxon>
    </lineage>
</organism>
<dbReference type="Gene3D" id="3.40.50.720">
    <property type="entry name" value="NAD(P)-binding Rossmann-like Domain"/>
    <property type="match status" value="1"/>
</dbReference>
<dbReference type="Proteomes" id="UP000516428">
    <property type="component" value="Chromosome"/>
</dbReference>
<dbReference type="Gene3D" id="3.90.180.10">
    <property type="entry name" value="Medium-chain alcohol dehydrogenases, catalytic domain"/>
    <property type="match status" value="1"/>
</dbReference>
<evidence type="ECO:0000313" key="3">
    <source>
        <dbReference type="Proteomes" id="UP000516428"/>
    </source>
</evidence>
<dbReference type="RefSeq" id="WP_188335728.1">
    <property type="nucleotide sequence ID" value="NZ_CP061281.1"/>
</dbReference>
<evidence type="ECO:0000313" key="2">
    <source>
        <dbReference type="EMBL" id="QNS02973.1"/>
    </source>
</evidence>
<dbReference type="Pfam" id="PF08240">
    <property type="entry name" value="ADH_N"/>
    <property type="match status" value="1"/>
</dbReference>
<sequence>MNQTMSRRAVVRVPSGPASIETVEVPIGEPGPGEIRVKIAAAAVNPVDLGVAGGVFHRLGMVHQPEHTGLGWDFAGTVEAVGPGVGLEAGTRVAGFVDGFDRDHGSHAEHLLASAANVAVVPDRTDLVEAATVPLNATAAAQLVELLGDAPDKGGRLLVTGAAGAVGAYVAVLAQGRGWRVTGMARAADEPFVRSLGAGFATEAGRGWDAVADAGALQEEALRAVRDGGRFIGVQPAARLPEERGVTVEVVFARPDGALLAGLLSRVATGELPVRVHAVTPLDEAAAAYRAMAEGGVRGRIVLVP</sequence>
<dbReference type="AlphaFoldDB" id="A0A7H1B2L8"/>
<dbReference type="GO" id="GO:0016491">
    <property type="term" value="F:oxidoreductase activity"/>
    <property type="evidence" value="ECO:0007669"/>
    <property type="project" value="InterPro"/>
</dbReference>
<dbReference type="SMART" id="SM00829">
    <property type="entry name" value="PKS_ER"/>
    <property type="match status" value="1"/>
</dbReference>
<feature type="domain" description="Enoyl reductase (ER)" evidence="1">
    <location>
        <begin position="15"/>
        <end position="303"/>
    </location>
</feature>
<dbReference type="Pfam" id="PF13602">
    <property type="entry name" value="ADH_zinc_N_2"/>
    <property type="match status" value="1"/>
</dbReference>
<dbReference type="InterPro" id="IPR020843">
    <property type="entry name" value="ER"/>
</dbReference>
<proteinExistence type="predicted"/>
<evidence type="ECO:0000259" key="1">
    <source>
        <dbReference type="SMART" id="SM00829"/>
    </source>
</evidence>